<dbReference type="CDD" id="cd23157">
    <property type="entry name" value="Prefoldin_5"/>
    <property type="match status" value="1"/>
</dbReference>
<organism evidence="2 3">
    <name type="scientific">Gossypium gossypioides</name>
    <name type="common">Mexican cotton</name>
    <name type="synonym">Selera gossypioides</name>
    <dbReference type="NCBI Taxonomy" id="34282"/>
    <lineage>
        <taxon>Eukaryota</taxon>
        <taxon>Viridiplantae</taxon>
        <taxon>Streptophyta</taxon>
        <taxon>Embryophyta</taxon>
        <taxon>Tracheophyta</taxon>
        <taxon>Spermatophyta</taxon>
        <taxon>Magnoliopsida</taxon>
        <taxon>eudicotyledons</taxon>
        <taxon>Gunneridae</taxon>
        <taxon>Pentapetalae</taxon>
        <taxon>rosids</taxon>
        <taxon>malvids</taxon>
        <taxon>Malvales</taxon>
        <taxon>Malvaceae</taxon>
        <taxon>Malvoideae</taxon>
        <taxon>Gossypium</taxon>
    </lineage>
</organism>
<dbReference type="GO" id="GO:0005737">
    <property type="term" value="C:cytoplasm"/>
    <property type="evidence" value="ECO:0007669"/>
    <property type="project" value="TreeGrafter"/>
</dbReference>
<dbReference type="GO" id="GO:0009409">
    <property type="term" value="P:response to cold"/>
    <property type="evidence" value="ECO:0007669"/>
    <property type="project" value="UniProtKB-ARBA"/>
</dbReference>
<gene>
    <name evidence="2" type="ORF">Gogos_021251</name>
</gene>
<evidence type="ECO:0008006" key="4">
    <source>
        <dbReference type="Google" id="ProtNLM"/>
    </source>
</evidence>
<dbReference type="PANTHER" id="PTHR12674">
    <property type="entry name" value="PREFOLDIN SUBUNIT 5"/>
    <property type="match status" value="1"/>
</dbReference>
<dbReference type="SUPFAM" id="SSF46579">
    <property type="entry name" value="Prefoldin"/>
    <property type="match status" value="1"/>
</dbReference>
<evidence type="ECO:0000313" key="2">
    <source>
        <dbReference type="EMBL" id="MBA0752950.1"/>
    </source>
</evidence>
<dbReference type="AlphaFoldDB" id="A0A7J9CWP3"/>
<dbReference type="NCBIfam" id="TIGR00293">
    <property type="entry name" value="prefoldin subunit alpha"/>
    <property type="match status" value="1"/>
</dbReference>
<dbReference type="GO" id="GO:1990115">
    <property type="term" value="P:RNA polymerase III assembly"/>
    <property type="evidence" value="ECO:0007669"/>
    <property type="project" value="TreeGrafter"/>
</dbReference>
<protein>
    <recommendedName>
        <fullName evidence="4">Prefoldin subunit 5</fullName>
    </recommendedName>
</protein>
<dbReference type="Pfam" id="PF02996">
    <property type="entry name" value="Prefoldin"/>
    <property type="match status" value="1"/>
</dbReference>
<dbReference type="GO" id="GO:0051082">
    <property type="term" value="F:unfolded protein binding"/>
    <property type="evidence" value="ECO:0007669"/>
    <property type="project" value="InterPro"/>
</dbReference>
<dbReference type="PANTHER" id="PTHR12674:SF2">
    <property type="entry name" value="PREFOLDIN SUBUNIT 5"/>
    <property type="match status" value="1"/>
</dbReference>
<dbReference type="GO" id="GO:1990113">
    <property type="term" value="P:RNA polymerase I assembly"/>
    <property type="evidence" value="ECO:0007669"/>
    <property type="project" value="TreeGrafter"/>
</dbReference>
<dbReference type="Gene3D" id="1.10.287.370">
    <property type="match status" value="1"/>
</dbReference>
<dbReference type="GO" id="GO:0006457">
    <property type="term" value="P:protein folding"/>
    <property type="evidence" value="ECO:0007669"/>
    <property type="project" value="InterPro"/>
</dbReference>
<comment type="similarity">
    <text evidence="1">Belongs to the prefoldin subunit alpha family.</text>
</comment>
<dbReference type="InterPro" id="IPR004127">
    <property type="entry name" value="Prefoldin_subunit_alpha"/>
</dbReference>
<dbReference type="GO" id="GO:1990114">
    <property type="term" value="P:RNA polymerase II core complex assembly"/>
    <property type="evidence" value="ECO:0007669"/>
    <property type="project" value="TreeGrafter"/>
</dbReference>
<keyword evidence="3" id="KW-1185">Reference proteome</keyword>
<dbReference type="EMBL" id="JABEZY010029987">
    <property type="protein sequence ID" value="MBA0752950.1"/>
    <property type="molecule type" value="Genomic_DNA"/>
</dbReference>
<sequence length="156" mass="16981">MASSRGGSQQVIRTGDMEKMSLDQLKAVKEQADIEVNLLQDSLNNIRTATGRLENASAALHDLSLRPQGKKMLVPLTASLYVPGTLDDADKVLVDIGTGYFVEKTMAEGKDYCERKINLLKSNFDQLIEVASKKKTLADEAGLILQAKLKQSSPSS</sequence>
<dbReference type="Proteomes" id="UP000593579">
    <property type="component" value="Unassembled WGS sequence"/>
</dbReference>
<name>A0A7J9CWP3_GOSGO</name>
<dbReference type="OrthoDB" id="10267474at2759"/>
<dbReference type="InterPro" id="IPR009053">
    <property type="entry name" value="Prefoldin"/>
</dbReference>
<dbReference type="FunFam" id="1.10.287.370:FF:000012">
    <property type="entry name" value="Probable prefoldin subunit 5"/>
    <property type="match status" value="1"/>
</dbReference>
<dbReference type="InterPro" id="IPR011599">
    <property type="entry name" value="PFD_alpha_archaea"/>
</dbReference>
<proteinExistence type="inferred from homology"/>
<dbReference type="GO" id="GO:0016272">
    <property type="term" value="C:prefoldin complex"/>
    <property type="evidence" value="ECO:0007669"/>
    <property type="project" value="InterPro"/>
</dbReference>
<reference evidence="2 3" key="1">
    <citation type="journal article" date="2019" name="Genome Biol. Evol.">
        <title>Insights into the evolution of the New World diploid cottons (Gossypium, subgenus Houzingenia) based on genome sequencing.</title>
        <authorList>
            <person name="Grover C.E."/>
            <person name="Arick M.A. 2nd"/>
            <person name="Thrash A."/>
            <person name="Conover J.L."/>
            <person name="Sanders W.S."/>
            <person name="Peterson D.G."/>
            <person name="Frelichowski J.E."/>
            <person name="Scheffler J.A."/>
            <person name="Scheffler B.E."/>
            <person name="Wendel J.F."/>
        </authorList>
    </citation>
    <scope>NUCLEOTIDE SEQUENCE [LARGE SCALE GENOMIC DNA]</scope>
    <source>
        <strain evidence="2">5</strain>
        <tissue evidence="2">Leaf</tissue>
    </source>
</reference>
<evidence type="ECO:0000313" key="3">
    <source>
        <dbReference type="Proteomes" id="UP000593579"/>
    </source>
</evidence>
<comment type="caution">
    <text evidence="2">The sequence shown here is derived from an EMBL/GenBank/DDBJ whole genome shotgun (WGS) entry which is preliminary data.</text>
</comment>
<accession>A0A7J9CWP3</accession>
<evidence type="ECO:0000256" key="1">
    <source>
        <dbReference type="ARBA" id="ARBA00010048"/>
    </source>
</evidence>